<dbReference type="InterPro" id="IPR051200">
    <property type="entry name" value="Host-pathogen_enzymatic-act"/>
</dbReference>
<dbReference type="SUPFAM" id="SSF82171">
    <property type="entry name" value="DPP6 N-terminal domain-like"/>
    <property type="match status" value="1"/>
</dbReference>
<reference evidence="2" key="1">
    <citation type="submission" date="2022-08" db="EMBL/GenBank/DDBJ databases">
        <title>Genome sequencing of Nocardioides sp. STR2.</title>
        <authorList>
            <person name="So Y."/>
        </authorList>
    </citation>
    <scope>NUCLEOTIDE SEQUENCE</scope>
    <source>
        <strain evidence="2">STR2</strain>
    </source>
</reference>
<dbReference type="Gene3D" id="2.120.10.30">
    <property type="entry name" value="TolB, C-terminal domain"/>
    <property type="match status" value="1"/>
</dbReference>
<keyword evidence="1" id="KW-0812">Transmembrane</keyword>
<feature type="transmembrane region" description="Helical" evidence="1">
    <location>
        <begin position="381"/>
        <end position="403"/>
    </location>
</feature>
<accession>A0ABT4C864</accession>
<protein>
    <recommendedName>
        <fullName evidence="4">WD40-like Beta Propeller Repeat</fullName>
    </recommendedName>
</protein>
<sequence length="410" mass="41082">MRPAAAVPPVAGAVVAVAVLVLTGLGGGPTATAAPAVPAVPEVMADYSHLTGSVSSSPPGPVVALWQHGYGVELLDFPQAVVLGAGGDTYRRVDVAEGRAGAETQGDPAPMLLSPDGSRVAVGDHDTERPDVVVVDLTTGETTTHALPAGRSVVPLAWSSDGGSLAGLVSDEPTSPYSGGRITGRVAVLDLLTDSAEVLDLGGSVAAAAFSPDGSEIAVEQSGGVTVVDLRDGGERDLEVEGVLAGPAAWSPDGRLLAVTTVEPVSAPAGVDAPGTPTGLSFVDAGGRGGNLPDPLPLDLAGPGRVLGWAGPAEVLAVLAVDGVDEQTLSAVPLDGAGPRTLMRMTDLGSYGVGRFQLASSAAGSLEVVDPDDVDRGPWPWALRALLAAVAGLLSWALARHLLRGRVRTR</sequence>
<keyword evidence="3" id="KW-1185">Reference proteome</keyword>
<keyword evidence="1" id="KW-0472">Membrane</keyword>
<evidence type="ECO:0000256" key="1">
    <source>
        <dbReference type="SAM" id="Phobius"/>
    </source>
</evidence>
<dbReference type="Proteomes" id="UP001074726">
    <property type="component" value="Unassembled WGS sequence"/>
</dbReference>
<proteinExistence type="predicted"/>
<dbReference type="PANTHER" id="PTHR47197:SF3">
    <property type="entry name" value="DIHYDRO-HEME D1 DEHYDROGENASE"/>
    <property type="match status" value="1"/>
</dbReference>
<gene>
    <name evidence="2" type="ORF">NYO98_02580</name>
</gene>
<evidence type="ECO:0008006" key="4">
    <source>
        <dbReference type="Google" id="ProtNLM"/>
    </source>
</evidence>
<comment type="caution">
    <text evidence="2">The sequence shown here is derived from an EMBL/GenBank/DDBJ whole genome shotgun (WGS) entry which is preliminary data.</text>
</comment>
<organism evidence="2 3">
    <name type="scientific">Nocardioides pini</name>
    <dbReference type="NCBI Taxonomy" id="2975053"/>
    <lineage>
        <taxon>Bacteria</taxon>
        <taxon>Bacillati</taxon>
        <taxon>Actinomycetota</taxon>
        <taxon>Actinomycetes</taxon>
        <taxon>Propionibacteriales</taxon>
        <taxon>Nocardioidaceae</taxon>
        <taxon>Nocardioides</taxon>
    </lineage>
</organism>
<evidence type="ECO:0000313" key="2">
    <source>
        <dbReference type="EMBL" id="MCY4725148.1"/>
    </source>
</evidence>
<evidence type="ECO:0000313" key="3">
    <source>
        <dbReference type="Proteomes" id="UP001074726"/>
    </source>
</evidence>
<dbReference type="EMBL" id="JAPPUX010000001">
    <property type="protein sequence ID" value="MCY4725148.1"/>
    <property type="molecule type" value="Genomic_DNA"/>
</dbReference>
<name>A0ABT4C864_9ACTN</name>
<dbReference type="PANTHER" id="PTHR47197">
    <property type="entry name" value="PROTEIN NIRF"/>
    <property type="match status" value="1"/>
</dbReference>
<dbReference type="RefSeq" id="WP_268109955.1">
    <property type="nucleotide sequence ID" value="NZ_JAPPUX010000001.1"/>
</dbReference>
<keyword evidence="1" id="KW-1133">Transmembrane helix</keyword>
<dbReference type="InterPro" id="IPR011042">
    <property type="entry name" value="6-blade_b-propeller_TolB-like"/>
</dbReference>